<evidence type="ECO:0000313" key="5">
    <source>
        <dbReference type="Proteomes" id="UP000078595"/>
    </source>
</evidence>
<protein>
    <submittedName>
        <fullName evidence="3">Uncharacterized protein</fullName>
    </submittedName>
</protein>
<dbReference type="EMBL" id="CP144539">
    <property type="protein sequence ID" value="WWC65332.1"/>
    <property type="molecule type" value="Genomic_DNA"/>
</dbReference>
<feature type="region of interest" description="Disordered" evidence="1">
    <location>
        <begin position="98"/>
        <end position="156"/>
    </location>
</feature>
<dbReference type="Proteomes" id="UP000078595">
    <property type="component" value="Chromosome 10"/>
</dbReference>
<reference evidence="4" key="2">
    <citation type="submission" date="2013-07" db="EMBL/GenBank/DDBJ databases">
        <authorList>
            <consortium name="The Broad Institute Genome Sequencing Platform"/>
            <person name="Cuomo C."/>
            <person name="Litvintseva A."/>
            <person name="Chen Y."/>
            <person name="Heitman J."/>
            <person name="Sun S."/>
            <person name="Springer D."/>
            <person name="Dromer F."/>
            <person name="Young S.K."/>
            <person name="Zeng Q."/>
            <person name="Gargeya S."/>
            <person name="Fitzgerald M."/>
            <person name="Abouelleil A."/>
            <person name="Alvarado L."/>
            <person name="Berlin A.M."/>
            <person name="Chapman S.B."/>
            <person name="Dewar J."/>
            <person name="Goldberg J."/>
            <person name="Griggs A."/>
            <person name="Gujja S."/>
            <person name="Hansen M."/>
            <person name="Howarth C."/>
            <person name="Imamovic A."/>
            <person name="Larimer J."/>
            <person name="McCowan C."/>
            <person name="Murphy C."/>
            <person name="Pearson M."/>
            <person name="Priest M."/>
            <person name="Roberts A."/>
            <person name="Saif S."/>
            <person name="Shea T."/>
            <person name="Sykes S."/>
            <person name="Wortman J."/>
            <person name="Nusbaum C."/>
            <person name="Birren B."/>
        </authorList>
    </citation>
    <scope>NUCLEOTIDE SEQUENCE</scope>
    <source>
        <strain evidence="4">CBS 10117</strain>
    </source>
</reference>
<accession>A0A1A5ZW53</accession>
<dbReference type="AlphaFoldDB" id="A0A1A5ZW53"/>
<keyword evidence="2" id="KW-0732">Signal</keyword>
<organism evidence="3">
    <name type="scientific">Kwoniella dejecticola CBS 10117</name>
    <dbReference type="NCBI Taxonomy" id="1296121"/>
    <lineage>
        <taxon>Eukaryota</taxon>
        <taxon>Fungi</taxon>
        <taxon>Dikarya</taxon>
        <taxon>Basidiomycota</taxon>
        <taxon>Agaricomycotina</taxon>
        <taxon>Tremellomycetes</taxon>
        <taxon>Tremellales</taxon>
        <taxon>Cryptococcaceae</taxon>
        <taxon>Kwoniella</taxon>
    </lineage>
</organism>
<dbReference type="GeneID" id="28971642"/>
<feature type="compositionally biased region" description="Gly residues" evidence="1">
    <location>
        <begin position="100"/>
        <end position="109"/>
    </location>
</feature>
<feature type="signal peptide" evidence="2">
    <location>
        <begin position="1"/>
        <end position="18"/>
    </location>
</feature>
<evidence type="ECO:0000256" key="2">
    <source>
        <dbReference type="SAM" id="SignalP"/>
    </source>
</evidence>
<feature type="compositionally biased region" description="Low complexity" evidence="1">
    <location>
        <begin position="110"/>
        <end position="130"/>
    </location>
</feature>
<dbReference type="RefSeq" id="XP_018259871.1">
    <property type="nucleotide sequence ID" value="XM_018411203.1"/>
</dbReference>
<dbReference type="EMBL" id="KI894036">
    <property type="protein sequence ID" value="OBR82029.1"/>
    <property type="molecule type" value="Genomic_DNA"/>
</dbReference>
<sequence>MRFSITFSLLALIATGLAAPVPQTDAYPVTTTLGGDPWTIRSSGYHAQAPSSSSVIAASAKRQVNNANSDLNSAAPIVSGGAAPSALGSSGVNGNINGPVGSGGSGSGPGAITATGPPIPIGSGSTSPGANRPGAVQNNNNNNLSGGGSPINGAASTGTGPGAIGFVGKGVAANGPPGGVSGSVPPSGAPFGGATGTGPPADSPLATGATGAPPIDAPVGNAVASGGPVGSAIVTSP</sequence>
<reference evidence="4" key="3">
    <citation type="submission" date="2024-02" db="EMBL/GenBank/DDBJ databases">
        <title>Comparative genomics of Cryptococcus and Kwoniella reveals pathogenesis evolution and contrasting modes of karyotype evolution via chromosome fusion or intercentromeric recombination.</title>
        <authorList>
            <person name="Coelho M.A."/>
            <person name="David-Palma M."/>
            <person name="Shea T."/>
            <person name="Bowers K."/>
            <person name="McGinley-Smith S."/>
            <person name="Mohammad A.W."/>
            <person name="Gnirke A."/>
            <person name="Yurkov A.M."/>
            <person name="Nowrousian M."/>
            <person name="Sun S."/>
            <person name="Cuomo C.A."/>
            <person name="Heitman J."/>
        </authorList>
    </citation>
    <scope>NUCLEOTIDE SEQUENCE</scope>
    <source>
        <strain evidence="4">CBS 10117</strain>
    </source>
</reference>
<proteinExistence type="predicted"/>
<dbReference type="KEGG" id="kdj:28971642"/>
<name>A0A1A5ZW53_9TREE</name>
<feature type="region of interest" description="Disordered" evidence="1">
    <location>
        <begin position="177"/>
        <end position="219"/>
    </location>
</feature>
<gene>
    <name evidence="3" type="ORF">I303_07943</name>
    <name evidence="4" type="ORF">I303_107950</name>
</gene>
<evidence type="ECO:0000313" key="4">
    <source>
        <dbReference type="EMBL" id="WWC65332.1"/>
    </source>
</evidence>
<reference evidence="3" key="1">
    <citation type="submission" date="2013-07" db="EMBL/GenBank/DDBJ databases">
        <title>The Genome Sequence of Cryptococcus dejecticola CBS10117.</title>
        <authorList>
            <consortium name="The Broad Institute Genome Sequencing Platform"/>
            <person name="Cuomo C."/>
            <person name="Litvintseva A."/>
            <person name="Chen Y."/>
            <person name="Heitman J."/>
            <person name="Sun S."/>
            <person name="Springer D."/>
            <person name="Dromer F."/>
            <person name="Young S.K."/>
            <person name="Zeng Q."/>
            <person name="Gargeya S."/>
            <person name="Fitzgerald M."/>
            <person name="Abouelleil A."/>
            <person name="Alvarado L."/>
            <person name="Berlin A.M."/>
            <person name="Chapman S.B."/>
            <person name="Dewar J."/>
            <person name="Goldberg J."/>
            <person name="Griggs A."/>
            <person name="Gujja S."/>
            <person name="Hansen M."/>
            <person name="Howarth C."/>
            <person name="Imamovic A."/>
            <person name="Larimer J."/>
            <person name="McCowan C."/>
            <person name="Murphy C."/>
            <person name="Pearson M."/>
            <person name="Priest M."/>
            <person name="Roberts A."/>
            <person name="Saif S."/>
            <person name="Shea T."/>
            <person name="Sykes S."/>
            <person name="Wortman J."/>
            <person name="Nusbaum C."/>
            <person name="Birren B."/>
        </authorList>
    </citation>
    <scope>NUCLEOTIDE SEQUENCE [LARGE SCALE GENOMIC DNA]</scope>
    <source>
        <strain evidence="3">CBS 10117</strain>
    </source>
</reference>
<dbReference type="VEuPathDB" id="FungiDB:I303_07943"/>
<evidence type="ECO:0000313" key="3">
    <source>
        <dbReference type="EMBL" id="OBR82029.1"/>
    </source>
</evidence>
<dbReference type="OrthoDB" id="10637952at2759"/>
<feature type="chain" id="PRO_5008341892" evidence="2">
    <location>
        <begin position="19"/>
        <end position="237"/>
    </location>
</feature>
<keyword evidence="5" id="KW-1185">Reference proteome</keyword>
<evidence type="ECO:0000256" key="1">
    <source>
        <dbReference type="SAM" id="MobiDB-lite"/>
    </source>
</evidence>